<dbReference type="PANTHER" id="PTHR43343:SF3">
    <property type="entry name" value="PROTEASE DO-LIKE 8, CHLOROPLASTIC"/>
    <property type="match status" value="1"/>
</dbReference>
<keyword evidence="4" id="KW-0812">Transmembrane</keyword>
<evidence type="ECO:0000256" key="4">
    <source>
        <dbReference type="SAM" id="Phobius"/>
    </source>
</evidence>
<evidence type="ECO:0000256" key="3">
    <source>
        <dbReference type="SAM" id="MobiDB-lite"/>
    </source>
</evidence>
<dbReference type="Proteomes" id="UP000704762">
    <property type="component" value="Unassembled WGS sequence"/>
</dbReference>
<feature type="region of interest" description="Disordered" evidence="3">
    <location>
        <begin position="1"/>
        <end position="89"/>
    </location>
</feature>
<dbReference type="InterPro" id="IPR001478">
    <property type="entry name" value="PDZ"/>
</dbReference>
<dbReference type="InterPro" id="IPR051201">
    <property type="entry name" value="Chloro_Bact_Ser_Proteases"/>
</dbReference>
<dbReference type="RefSeq" id="WP_204916549.1">
    <property type="nucleotide sequence ID" value="NZ_BAAAQP010000011.1"/>
</dbReference>
<feature type="transmembrane region" description="Helical" evidence="4">
    <location>
        <begin position="93"/>
        <end position="113"/>
    </location>
</feature>
<dbReference type="InterPro" id="IPR001940">
    <property type="entry name" value="Peptidase_S1C"/>
</dbReference>
<feature type="compositionally biased region" description="Low complexity" evidence="3">
    <location>
        <begin position="130"/>
        <end position="144"/>
    </location>
</feature>
<evidence type="ECO:0000313" key="7">
    <source>
        <dbReference type="Proteomes" id="UP000704762"/>
    </source>
</evidence>
<protein>
    <submittedName>
        <fullName evidence="6">Serine protease PepD</fullName>
        <ecNumber evidence="6">3.4.21.-</ecNumber>
    </submittedName>
</protein>
<dbReference type="Gene3D" id="2.40.10.120">
    <property type="match status" value="1"/>
</dbReference>
<keyword evidence="2 6" id="KW-0378">Hydrolase</keyword>
<dbReference type="SMART" id="SM00228">
    <property type="entry name" value="PDZ"/>
    <property type="match status" value="1"/>
</dbReference>
<keyword evidence="4" id="KW-1133">Transmembrane helix</keyword>
<dbReference type="PROSITE" id="PS50106">
    <property type="entry name" value="PDZ"/>
    <property type="match status" value="1"/>
</dbReference>
<proteinExistence type="predicted"/>
<comment type="caution">
    <text evidence="6">The sequence shown here is derived from an EMBL/GenBank/DDBJ whole genome shotgun (WGS) entry which is preliminary data.</text>
</comment>
<evidence type="ECO:0000313" key="6">
    <source>
        <dbReference type="EMBL" id="MBM7797924.1"/>
    </source>
</evidence>
<dbReference type="InterPro" id="IPR009003">
    <property type="entry name" value="Peptidase_S1_PA"/>
</dbReference>
<sequence length="457" mass="46024">MSDDKRASGGGQSRGGDDPDEFAYYGPFGPGAPGAMATSGEDIDDTQPIGLESGYTASMTSLFPAPPGVEPLRPRPPAPVHPPPKSGRKPMRATAIIALAALTALLVGAAAGFGGAQLAGSGLVGVPAAASPRPTTAPGGTSTPIAPPPGQVNTVEISRRVLPSTVTIRVGDRTNGGSTGSGFVLDRDGRIMTNNHVVAGGADGSSPIQVIFSDGRRVQAKILGRSPSYDLAVVKVAATGSLVPIAIGDSDATEVGEPAIAVGSPLGLGGTVTEGIVSAKDRPVVVGGSTDADSTSAYINGIQTDAPINPGNSGGPLVDAGARVIGVNSAILTLGQSSGQNGNIGLGFAIPINQAMVIGKMLIKDGKATYPVIGATVTSQTDDTGVRLANVERKGPAERSGLRSGDIITNVDGERVFQAEELIVAIRTHRPGDTITLRYTRNDRAGEVQVKLGSKEG</sequence>
<dbReference type="EMBL" id="JAFBCF010000001">
    <property type="protein sequence ID" value="MBM7797924.1"/>
    <property type="molecule type" value="Genomic_DNA"/>
</dbReference>
<dbReference type="PANTHER" id="PTHR43343">
    <property type="entry name" value="PEPTIDASE S12"/>
    <property type="match status" value="1"/>
</dbReference>
<evidence type="ECO:0000259" key="5">
    <source>
        <dbReference type="PROSITE" id="PS50106"/>
    </source>
</evidence>
<feature type="domain" description="PDZ" evidence="5">
    <location>
        <begin position="360"/>
        <end position="443"/>
    </location>
</feature>
<evidence type="ECO:0000256" key="2">
    <source>
        <dbReference type="ARBA" id="ARBA00022801"/>
    </source>
</evidence>
<keyword evidence="4" id="KW-0472">Membrane</keyword>
<gene>
    <name evidence="6" type="ORF">JOE57_000845</name>
</gene>
<feature type="region of interest" description="Disordered" evidence="3">
    <location>
        <begin position="130"/>
        <end position="152"/>
    </location>
</feature>
<reference evidence="6 7" key="1">
    <citation type="submission" date="2021-01" db="EMBL/GenBank/DDBJ databases">
        <title>Sequencing the genomes of 1000 actinobacteria strains.</title>
        <authorList>
            <person name="Klenk H.-P."/>
        </authorList>
    </citation>
    <scope>NUCLEOTIDE SEQUENCE [LARGE SCALE GENOMIC DNA]</scope>
    <source>
        <strain evidence="6 7">DSM 18662</strain>
    </source>
</reference>
<feature type="compositionally biased region" description="Pro residues" evidence="3">
    <location>
        <begin position="64"/>
        <end position="85"/>
    </location>
</feature>
<dbReference type="EC" id="3.4.21.-" evidence="6"/>
<dbReference type="SUPFAM" id="SSF50156">
    <property type="entry name" value="PDZ domain-like"/>
    <property type="match status" value="1"/>
</dbReference>
<organism evidence="6 7">
    <name type="scientific">Microlunatus panaciterrae</name>
    <dbReference type="NCBI Taxonomy" id="400768"/>
    <lineage>
        <taxon>Bacteria</taxon>
        <taxon>Bacillati</taxon>
        <taxon>Actinomycetota</taxon>
        <taxon>Actinomycetes</taxon>
        <taxon>Propionibacteriales</taxon>
        <taxon>Propionibacteriaceae</taxon>
        <taxon>Microlunatus</taxon>
    </lineage>
</organism>
<dbReference type="PRINTS" id="PR00834">
    <property type="entry name" value="PROTEASES2C"/>
</dbReference>
<keyword evidence="7" id="KW-1185">Reference proteome</keyword>
<dbReference type="Pfam" id="PF13180">
    <property type="entry name" value="PDZ_2"/>
    <property type="match status" value="1"/>
</dbReference>
<dbReference type="Pfam" id="PF13365">
    <property type="entry name" value="Trypsin_2"/>
    <property type="match status" value="1"/>
</dbReference>
<dbReference type="GO" id="GO:0008233">
    <property type="term" value="F:peptidase activity"/>
    <property type="evidence" value="ECO:0007669"/>
    <property type="project" value="UniProtKB-KW"/>
</dbReference>
<accession>A0ABS2RFY6</accession>
<keyword evidence="1 6" id="KW-0645">Protease</keyword>
<dbReference type="InterPro" id="IPR036034">
    <property type="entry name" value="PDZ_sf"/>
</dbReference>
<evidence type="ECO:0000256" key="1">
    <source>
        <dbReference type="ARBA" id="ARBA00022670"/>
    </source>
</evidence>
<dbReference type="Gene3D" id="2.30.42.10">
    <property type="match status" value="1"/>
</dbReference>
<dbReference type="GO" id="GO:0006508">
    <property type="term" value="P:proteolysis"/>
    <property type="evidence" value="ECO:0007669"/>
    <property type="project" value="UniProtKB-KW"/>
</dbReference>
<name>A0ABS2RFY6_9ACTN</name>
<dbReference type="SUPFAM" id="SSF50494">
    <property type="entry name" value="Trypsin-like serine proteases"/>
    <property type="match status" value="1"/>
</dbReference>